<gene>
    <name evidence="2" type="ORF">BU26DRAFT_112134</name>
</gene>
<reference evidence="2" key="1">
    <citation type="journal article" date="2020" name="Stud. Mycol.">
        <title>101 Dothideomycetes genomes: a test case for predicting lifestyles and emergence of pathogens.</title>
        <authorList>
            <person name="Haridas S."/>
            <person name="Albert R."/>
            <person name="Binder M."/>
            <person name="Bloem J."/>
            <person name="Labutti K."/>
            <person name="Salamov A."/>
            <person name="Andreopoulos B."/>
            <person name="Baker S."/>
            <person name="Barry K."/>
            <person name="Bills G."/>
            <person name="Bluhm B."/>
            <person name="Cannon C."/>
            <person name="Castanera R."/>
            <person name="Culley D."/>
            <person name="Daum C."/>
            <person name="Ezra D."/>
            <person name="Gonzalez J."/>
            <person name="Henrissat B."/>
            <person name="Kuo A."/>
            <person name="Liang C."/>
            <person name="Lipzen A."/>
            <person name="Lutzoni F."/>
            <person name="Magnuson J."/>
            <person name="Mondo S."/>
            <person name="Nolan M."/>
            <person name="Ohm R."/>
            <person name="Pangilinan J."/>
            <person name="Park H.-J."/>
            <person name="Ramirez L."/>
            <person name="Alfaro M."/>
            <person name="Sun H."/>
            <person name="Tritt A."/>
            <person name="Yoshinaga Y."/>
            <person name="Zwiers L.-H."/>
            <person name="Turgeon B."/>
            <person name="Goodwin S."/>
            <person name="Spatafora J."/>
            <person name="Crous P."/>
            <person name="Grigoriev I."/>
        </authorList>
    </citation>
    <scope>NUCLEOTIDE SEQUENCE</scope>
    <source>
        <strain evidence="2">CBS 122368</strain>
    </source>
</reference>
<sequence>MRCDSLRLAHMAPGLIEPHVTEFHLVPALYCVVFHCYRRSLINDDKDVYNIEKNENNDPRPWSRPMEGPRTDLPDHRSVLAVQSFVLDRPAHA</sequence>
<protein>
    <submittedName>
        <fullName evidence="2">Uncharacterized protein</fullName>
    </submittedName>
</protein>
<accession>A0A6A6I1F6</accession>
<dbReference type="Proteomes" id="UP000800094">
    <property type="component" value="Unassembled WGS sequence"/>
</dbReference>
<organism evidence="2 3">
    <name type="scientific">Trematosphaeria pertusa</name>
    <dbReference type="NCBI Taxonomy" id="390896"/>
    <lineage>
        <taxon>Eukaryota</taxon>
        <taxon>Fungi</taxon>
        <taxon>Dikarya</taxon>
        <taxon>Ascomycota</taxon>
        <taxon>Pezizomycotina</taxon>
        <taxon>Dothideomycetes</taxon>
        <taxon>Pleosporomycetidae</taxon>
        <taxon>Pleosporales</taxon>
        <taxon>Massarineae</taxon>
        <taxon>Trematosphaeriaceae</taxon>
        <taxon>Trematosphaeria</taxon>
    </lineage>
</organism>
<dbReference type="EMBL" id="ML987204">
    <property type="protein sequence ID" value="KAF2243979.1"/>
    <property type="molecule type" value="Genomic_DNA"/>
</dbReference>
<keyword evidence="3" id="KW-1185">Reference proteome</keyword>
<name>A0A6A6I1F6_9PLEO</name>
<feature type="region of interest" description="Disordered" evidence="1">
    <location>
        <begin position="52"/>
        <end position="74"/>
    </location>
</feature>
<evidence type="ECO:0000313" key="3">
    <source>
        <dbReference type="Proteomes" id="UP000800094"/>
    </source>
</evidence>
<dbReference type="RefSeq" id="XP_033678983.1">
    <property type="nucleotide sequence ID" value="XM_033819413.1"/>
</dbReference>
<dbReference type="GeneID" id="54572743"/>
<evidence type="ECO:0000313" key="2">
    <source>
        <dbReference type="EMBL" id="KAF2243979.1"/>
    </source>
</evidence>
<dbReference type="AlphaFoldDB" id="A0A6A6I1F6"/>
<evidence type="ECO:0000256" key="1">
    <source>
        <dbReference type="SAM" id="MobiDB-lite"/>
    </source>
</evidence>
<proteinExistence type="predicted"/>